<keyword evidence="3" id="KW-1185">Reference proteome</keyword>
<protein>
    <recommendedName>
        <fullName evidence="4">Ricin B lectin domain-containing protein</fullName>
    </recommendedName>
</protein>
<dbReference type="Proteomes" id="UP001601948">
    <property type="component" value="Unassembled WGS sequence"/>
</dbReference>
<dbReference type="SUPFAM" id="SSF50370">
    <property type="entry name" value="Ricin B-like lectins"/>
    <property type="match status" value="1"/>
</dbReference>
<evidence type="ECO:0000313" key="3">
    <source>
        <dbReference type="Proteomes" id="UP001601948"/>
    </source>
</evidence>
<dbReference type="RefSeq" id="WP_387726153.1">
    <property type="nucleotide sequence ID" value="NZ_JBIAPI010000016.1"/>
</dbReference>
<dbReference type="EMBL" id="JBIAPI010000016">
    <property type="protein sequence ID" value="MFF3228936.1"/>
    <property type="molecule type" value="Genomic_DNA"/>
</dbReference>
<gene>
    <name evidence="2" type="ORF">ACFYV7_39540</name>
</gene>
<dbReference type="InterPro" id="IPR035992">
    <property type="entry name" value="Ricin_B-like_lectins"/>
</dbReference>
<keyword evidence="1" id="KW-0732">Signal</keyword>
<feature type="signal peptide" evidence="1">
    <location>
        <begin position="1"/>
        <end position="24"/>
    </location>
</feature>
<sequence>MAMIAALGLLAGGALLGTPGIAGAESTQSPIVSFQSPTEWGYYLKNVDNSGPTMSPGLAILGPYLEWRFETSRVIQSVYTGYCLEHQGDVVMRPCRPGAREQTFNSNQIGHNLYEIKSVSGYGAITCLATLDNKKVVMDVCRGTPEQNWSIRPPRW</sequence>
<organism evidence="2 3">
    <name type="scientific">Nocardia suismassiliense</name>
    <dbReference type="NCBI Taxonomy" id="2077092"/>
    <lineage>
        <taxon>Bacteria</taxon>
        <taxon>Bacillati</taxon>
        <taxon>Actinomycetota</taxon>
        <taxon>Actinomycetes</taxon>
        <taxon>Mycobacteriales</taxon>
        <taxon>Nocardiaceae</taxon>
        <taxon>Nocardia</taxon>
    </lineage>
</organism>
<evidence type="ECO:0000313" key="2">
    <source>
        <dbReference type="EMBL" id="MFF3228936.1"/>
    </source>
</evidence>
<evidence type="ECO:0000256" key="1">
    <source>
        <dbReference type="SAM" id="SignalP"/>
    </source>
</evidence>
<proteinExistence type="predicted"/>
<accession>A0ABW6R5X8</accession>
<evidence type="ECO:0008006" key="4">
    <source>
        <dbReference type="Google" id="ProtNLM"/>
    </source>
</evidence>
<dbReference type="Gene3D" id="2.80.10.50">
    <property type="match status" value="1"/>
</dbReference>
<name>A0ABW6R5X8_9NOCA</name>
<feature type="chain" id="PRO_5045498583" description="Ricin B lectin domain-containing protein" evidence="1">
    <location>
        <begin position="25"/>
        <end position="156"/>
    </location>
</feature>
<comment type="caution">
    <text evidence="2">The sequence shown here is derived from an EMBL/GenBank/DDBJ whole genome shotgun (WGS) entry which is preliminary data.</text>
</comment>
<reference evidence="2 3" key="1">
    <citation type="submission" date="2024-10" db="EMBL/GenBank/DDBJ databases">
        <title>The Natural Products Discovery Center: Release of the First 8490 Sequenced Strains for Exploring Actinobacteria Biosynthetic Diversity.</title>
        <authorList>
            <person name="Kalkreuter E."/>
            <person name="Kautsar S.A."/>
            <person name="Yang D."/>
            <person name="Bader C.D."/>
            <person name="Teijaro C.N."/>
            <person name="Fluegel L."/>
            <person name="Davis C.M."/>
            <person name="Simpson J.R."/>
            <person name="Lauterbach L."/>
            <person name="Steele A.D."/>
            <person name="Gui C."/>
            <person name="Meng S."/>
            <person name="Li G."/>
            <person name="Viehrig K."/>
            <person name="Ye F."/>
            <person name="Su P."/>
            <person name="Kiefer A.F."/>
            <person name="Nichols A."/>
            <person name="Cepeda A.J."/>
            <person name="Yan W."/>
            <person name="Fan B."/>
            <person name="Jiang Y."/>
            <person name="Adhikari A."/>
            <person name="Zheng C.-J."/>
            <person name="Schuster L."/>
            <person name="Cowan T.M."/>
            <person name="Smanski M.J."/>
            <person name="Chevrette M.G."/>
            <person name="De Carvalho L.P.S."/>
            <person name="Shen B."/>
        </authorList>
    </citation>
    <scope>NUCLEOTIDE SEQUENCE [LARGE SCALE GENOMIC DNA]</scope>
    <source>
        <strain evidence="2 3">NPDC003040</strain>
    </source>
</reference>